<feature type="compositionally biased region" description="Low complexity" evidence="1">
    <location>
        <begin position="1"/>
        <end position="14"/>
    </location>
</feature>
<organism evidence="2 3">
    <name type="scientific">Aspergillus fijiensis CBS 313.89</name>
    <dbReference type="NCBI Taxonomy" id="1448319"/>
    <lineage>
        <taxon>Eukaryota</taxon>
        <taxon>Fungi</taxon>
        <taxon>Dikarya</taxon>
        <taxon>Ascomycota</taxon>
        <taxon>Pezizomycotina</taxon>
        <taxon>Eurotiomycetes</taxon>
        <taxon>Eurotiomycetidae</taxon>
        <taxon>Eurotiales</taxon>
        <taxon>Aspergillaceae</taxon>
        <taxon>Aspergillus</taxon>
    </lineage>
</organism>
<protein>
    <submittedName>
        <fullName evidence="2">Uncharacterized protein</fullName>
    </submittedName>
</protein>
<feature type="region of interest" description="Disordered" evidence="1">
    <location>
        <begin position="1"/>
        <end position="34"/>
    </location>
</feature>
<dbReference type="Proteomes" id="UP000249789">
    <property type="component" value="Unassembled WGS sequence"/>
</dbReference>
<feature type="compositionally biased region" description="Basic and acidic residues" evidence="1">
    <location>
        <begin position="19"/>
        <end position="30"/>
    </location>
</feature>
<dbReference type="EMBL" id="KZ824683">
    <property type="protein sequence ID" value="RAK73187.1"/>
    <property type="molecule type" value="Genomic_DNA"/>
</dbReference>
<dbReference type="RefSeq" id="XP_040797197.1">
    <property type="nucleotide sequence ID" value="XM_040948894.1"/>
</dbReference>
<dbReference type="GeneID" id="63866227"/>
<evidence type="ECO:0000313" key="3">
    <source>
        <dbReference type="Proteomes" id="UP000249789"/>
    </source>
</evidence>
<evidence type="ECO:0000313" key="2">
    <source>
        <dbReference type="EMBL" id="RAK73187.1"/>
    </source>
</evidence>
<accession>A0A8G1VUK7</accession>
<dbReference type="VEuPathDB" id="FungiDB:BO72DRAFT_500314"/>
<dbReference type="AlphaFoldDB" id="A0A8G1VUK7"/>
<sequence length="435" mass="49103">MAGKRPPSTTSPSRAPKRATPDKPANDPNDKLPTSSLPVGPICLLPHQAHITLNEFLTWRTSPLPPAIPAFDDISPQRIRVGLSRDLPPHRLDVHYLTSQAYEPVYLAPNTRSSTYTLLQSGGEALPTDDVVLYLPFTDPRTCLFVARNSLRDYRTKLTAAADAYHARLRAWRAQRRQWEAALLVALGRRTPEETAALIRSEAAKDRYRPWFVGMVAPADGGYEFTSPVALCDGPVVASAVRARLDHVARTISALTDRLRLLAEAGRYFVVDEFAEEYELRPENAALDHAAFADWAVERSMHWLWAVREGVVPEMEGLVRDLGSEREEKEEEDFDDEPWRPGRAGLFMGTGQEQPWGEPAYCFQVEVQRAGRPINALFDEEMRDLLYCVEEWYFTALDERERAIVQGMELRFWPMPAELYRNVGEALGLGNPFGE</sequence>
<gene>
    <name evidence="2" type="ORF">BO72DRAFT_500314</name>
</gene>
<reference evidence="2 3" key="1">
    <citation type="submission" date="2018-02" db="EMBL/GenBank/DDBJ databases">
        <title>The genomes of Aspergillus section Nigri reveals drivers in fungal speciation.</title>
        <authorList>
            <consortium name="DOE Joint Genome Institute"/>
            <person name="Vesth T.C."/>
            <person name="Nybo J."/>
            <person name="Theobald S."/>
            <person name="Brandl J."/>
            <person name="Frisvad J.C."/>
            <person name="Nielsen K.F."/>
            <person name="Lyhne E.K."/>
            <person name="Kogle M.E."/>
            <person name="Kuo A."/>
            <person name="Riley R."/>
            <person name="Clum A."/>
            <person name="Nolan M."/>
            <person name="Lipzen A."/>
            <person name="Salamov A."/>
            <person name="Henrissat B."/>
            <person name="Wiebenga A."/>
            <person name="De vries R.P."/>
            <person name="Grigoriev I.V."/>
            <person name="Mortensen U.H."/>
            <person name="Andersen M.R."/>
            <person name="Baker S.E."/>
        </authorList>
    </citation>
    <scope>NUCLEOTIDE SEQUENCE [LARGE SCALE GENOMIC DNA]</scope>
    <source>
        <strain evidence="2 3">CBS 313.89</strain>
    </source>
</reference>
<evidence type="ECO:0000256" key="1">
    <source>
        <dbReference type="SAM" id="MobiDB-lite"/>
    </source>
</evidence>
<name>A0A8G1VUK7_9EURO</name>
<proteinExistence type="predicted"/>
<keyword evidence="3" id="KW-1185">Reference proteome</keyword>
<dbReference type="OrthoDB" id="4498019at2759"/>